<proteinExistence type="predicted"/>
<gene>
    <name evidence="2" type="ORF">J2S57_005172</name>
</gene>
<dbReference type="Proteomes" id="UP001235712">
    <property type="component" value="Unassembled WGS sequence"/>
</dbReference>
<comment type="caution">
    <text evidence="2">The sequence shown here is derived from an EMBL/GenBank/DDBJ whole genome shotgun (WGS) entry which is preliminary data.</text>
</comment>
<protein>
    <submittedName>
        <fullName evidence="2">Uncharacterized protein</fullName>
    </submittedName>
</protein>
<dbReference type="EMBL" id="JAUSQZ010000001">
    <property type="protein sequence ID" value="MDP9829423.1"/>
    <property type="molecule type" value="Genomic_DNA"/>
</dbReference>
<sequence length="74" mass="8104">MTARTEHLLVIARQRREQVEAELSALDAQIDELQGGRPGSFVIDVEKAPPAMEALLADPVGFHRRALAEQGVEV</sequence>
<keyword evidence="3" id="KW-1185">Reference proteome</keyword>
<accession>A0ABT9P9P5</accession>
<dbReference type="RefSeq" id="WP_307247591.1">
    <property type="nucleotide sequence ID" value="NZ_JAUSQZ010000001.1"/>
</dbReference>
<organism evidence="2 3">
    <name type="scientific">Kineosporia succinea</name>
    <dbReference type="NCBI Taxonomy" id="84632"/>
    <lineage>
        <taxon>Bacteria</taxon>
        <taxon>Bacillati</taxon>
        <taxon>Actinomycetota</taxon>
        <taxon>Actinomycetes</taxon>
        <taxon>Kineosporiales</taxon>
        <taxon>Kineosporiaceae</taxon>
        <taxon>Kineosporia</taxon>
    </lineage>
</organism>
<reference evidence="2 3" key="1">
    <citation type="submission" date="2023-07" db="EMBL/GenBank/DDBJ databases">
        <title>Sequencing the genomes of 1000 actinobacteria strains.</title>
        <authorList>
            <person name="Klenk H.-P."/>
        </authorList>
    </citation>
    <scope>NUCLEOTIDE SEQUENCE [LARGE SCALE GENOMIC DNA]</scope>
    <source>
        <strain evidence="2 3">DSM 44388</strain>
    </source>
</reference>
<feature type="coiled-coil region" evidence="1">
    <location>
        <begin position="9"/>
        <end position="36"/>
    </location>
</feature>
<evidence type="ECO:0000313" key="2">
    <source>
        <dbReference type="EMBL" id="MDP9829423.1"/>
    </source>
</evidence>
<evidence type="ECO:0000313" key="3">
    <source>
        <dbReference type="Proteomes" id="UP001235712"/>
    </source>
</evidence>
<name>A0ABT9P9P5_9ACTN</name>
<keyword evidence="1" id="KW-0175">Coiled coil</keyword>
<evidence type="ECO:0000256" key="1">
    <source>
        <dbReference type="SAM" id="Coils"/>
    </source>
</evidence>